<organism evidence="3 4">
    <name type="scientific">Actinomadura rubteroloni</name>
    <dbReference type="NCBI Taxonomy" id="1926885"/>
    <lineage>
        <taxon>Bacteria</taxon>
        <taxon>Bacillati</taxon>
        <taxon>Actinomycetota</taxon>
        <taxon>Actinomycetes</taxon>
        <taxon>Streptosporangiales</taxon>
        <taxon>Thermomonosporaceae</taxon>
        <taxon>Actinomadura</taxon>
    </lineage>
</organism>
<sequence>MGRTLLTILGVILAIWLVFTMLGWLFSLLKLFVIVGMIAAVIYLVVTLVAKSSKGR</sequence>
<dbReference type="PROSITE" id="PS50850">
    <property type="entry name" value="MFS"/>
    <property type="match status" value="1"/>
</dbReference>
<comment type="caution">
    <text evidence="3">The sequence shown here is derived from an EMBL/GenBank/DDBJ whole genome shotgun (WGS) entry which is preliminary data.</text>
</comment>
<keyword evidence="1" id="KW-0472">Membrane</keyword>
<keyword evidence="4" id="KW-1185">Reference proteome</keyword>
<gene>
    <name evidence="3" type="ORF">BTM25_05700</name>
</gene>
<keyword evidence="1" id="KW-0812">Transmembrane</keyword>
<dbReference type="GO" id="GO:0022857">
    <property type="term" value="F:transmembrane transporter activity"/>
    <property type="evidence" value="ECO:0007669"/>
    <property type="project" value="InterPro"/>
</dbReference>
<evidence type="ECO:0000256" key="1">
    <source>
        <dbReference type="SAM" id="Phobius"/>
    </source>
</evidence>
<feature type="transmembrane region" description="Helical" evidence="1">
    <location>
        <begin position="5"/>
        <end position="25"/>
    </location>
</feature>
<feature type="domain" description="Major facilitator superfamily (MFS) profile" evidence="2">
    <location>
        <begin position="1"/>
        <end position="56"/>
    </location>
</feature>
<name>A0A2P4UMA4_9ACTN</name>
<evidence type="ECO:0000313" key="4">
    <source>
        <dbReference type="Proteomes" id="UP000242367"/>
    </source>
</evidence>
<protein>
    <recommendedName>
        <fullName evidence="2">Major facilitator superfamily (MFS) profile domain-containing protein</fullName>
    </recommendedName>
</protein>
<proteinExistence type="predicted"/>
<feature type="transmembrane region" description="Helical" evidence="1">
    <location>
        <begin position="31"/>
        <end position="50"/>
    </location>
</feature>
<dbReference type="Proteomes" id="UP000242367">
    <property type="component" value="Unassembled WGS sequence"/>
</dbReference>
<keyword evidence="1" id="KW-1133">Transmembrane helix</keyword>
<evidence type="ECO:0000313" key="3">
    <source>
        <dbReference type="EMBL" id="POM26181.1"/>
    </source>
</evidence>
<dbReference type="AlphaFoldDB" id="A0A2P4UMA4"/>
<dbReference type="InterPro" id="IPR020846">
    <property type="entry name" value="MFS_dom"/>
</dbReference>
<dbReference type="RefSeq" id="WP_168211983.1">
    <property type="nucleotide sequence ID" value="NZ_MTBP01000001.1"/>
</dbReference>
<reference evidence="3 4" key="1">
    <citation type="journal article" date="2017" name="Chemistry">
        <title>Isolation, Biosynthesis and Chemical Modifications of Rubterolones A-F: Rare Tropolone Alkaloids from Actinomadura sp. 5-2.</title>
        <authorList>
            <person name="Guo H."/>
            <person name="Benndorf R."/>
            <person name="Leichnitz D."/>
            <person name="Klassen J.L."/>
            <person name="Vollmers J."/>
            <person name="Gorls H."/>
            <person name="Steinacker M."/>
            <person name="Weigel C."/>
            <person name="Dahse H.M."/>
            <person name="Kaster A.K."/>
            <person name="de Beer Z.W."/>
            <person name="Poulsen M."/>
            <person name="Beemelmanns C."/>
        </authorList>
    </citation>
    <scope>NUCLEOTIDE SEQUENCE [LARGE SCALE GENOMIC DNA]</scope>
    <source>
        <strain evidence="3 4">5-2</strain>
    </source>
</reference>
<evidence type="ECO:0000259" key="2">
    <source>
        <dbReference type="PROSITE" id="PS50850"/>
    </source>
</evidence>
<accession>A0A2P4UMA4</accession>
<dbReference type="EMBL" id="MTBP01000001">
    <property type="protein sequence ID" value="POM26181.1"/>
    <property type="molecule type" value="Genomic_DNA"/>
</dbReference>